<reference evidence="2 3" key="1">
    <citation type="journal article" date="2019" name="Sci. Rep.">
        <title>Comparative genomics of chytrid fungi reveal insights into the obligate biotrophic and pathogenic lifestyle of Synchytrium endobioticum.</title>
        <authorList>
            <person name="van de Vossenberg B.T.L.H."/>
            <person name="Warris S."/>
            <person name="Nguyen H.D.T."/>
            <person name="van Gent-Pelzer M.P.E."/>
            <person name="Joly D.L."/>
            <person name="van de Geest H.C."/>
            <person name="Bonants P.J.M."/>
            <person name="Smith D.S."/>
            <person name="Levesque C.A."/>
            <person name="van der Lee T.A.J."/>
        </authorList>
    </citation>
    <scope>NUCLEOTIDE SEQUENCE [LARGE SCALE GENOMIC DNA]</scope>
    <source>
        <strain evidence="2 3">CBS 675.73</strain>
    </source>
</reference>
<dbReference type="InterPro" id="IPR001623">
    <property type="entry name" value="DnaJ_domain"/>
</dbReference>
<dbReference type="STRING" id="246404.A0A507EJU3"/>
<organism evidence="2 3">
    <name type="scientific">Chytriomyces confervae</name>
    <dbReference type="NCBI Taxonomy" id="246404"/>
    <lineage>
        <taxon>Eukaryota</taxon>
        <taxon>Fungi</taxon>
        <taxon>Fungi incertae sedis</taxon>
        <taxon>Chytridiomycota</taxon>
        <taxon>Chytridiomycota incertae sedis</taxon>
        <taxon>Chytridiomycetes</taxon>
        <taxon>Chytridiales</taxon>
        <taxon>Chytriomycetaceae</taxon>
        <taxon>Chytriomyces</taxon>
    </lineage>
</organism>
<dbReference type="GO" id="GO:0006620">
    <property type="term" value="P:post-translational protein targeting to endoplasmic reticulum membrane"/>
    <property type="evidence" value="ECO:0007669"/>
    <property type="project" value="TreeGrafter"/>
</dbReference>
<protein>
    <recommendedName>
        <fullName evidence="1">J domain-containing protein</fullName>
    </recommendedName>
</protein>
<dbReference type="OrthoDB" id="1734229at2759"/>
<keyword evidence="3" id="KW-1185">Reference proteome</keyword>
<accession>A0A507EJU3</accession>
<dbReference type="Gene3D" id="1.10.287.110">
    <property type="entry name" value="DnaJ domain"/>
    <property type="match status" value="1"/>
</dbReference>
<proteinExistence type="predicted"/>
<evidence type="ECO:0000313" key="2">
    <source>
        <dbReference type="EMBL" id="TPX63637.1"/>
    </source>
</evidence>
<dbReference type="Pfam" id="PF00226">
    <property type="entry name" value="DnaJ"/>
    <property type="match status" value="1"/>
</dbReference>
<gene>
    <name evidence="2" type="ORF">CcCBS67573_g08623</name>
</gene>
<evidence type="ECO:0000313" key="3">
    <source>
        <dbReference type="Proteomes" id="UP000320333"/>
    </source>
</evidence>
<dbReference type="GO" id="GO:0031207">
    <property type="term" value="C:Sec62/Sec63 complex"/>
    <property type="evidence" value="ECO:0007669"/>
    <property type="project" value="TreeGrafter"/>
</dbReference>
<dbReference type="PROSITE" id="PS50076">
    <property type="entry name" value="DNAJ_2"/>
    <property type="match status" value="1"/>
</dbReference>
<dbReference type="PRINTS" id="PR00625">
    <property type="entry name" value="JDOMAIN"/>
</dbReference>
<dbReference type="SUPFAM" id="SSF46565">
    <property type="entry name" value="Chaperone J-domain"/>
    <property type="match status" value="1"/>
</dbReference>
<dbReference type="GO" id="GO:0008320">
    <property type="term" value="F:protein transmembrane transporter activity"/>
    <property type="evidence" value="ECO:0007669"/>
    <property type="project" value="TreeGrafter"/>
</dbReference>
<dbReference type="GO" id="GO:0003723">
    <property type="term" value="F:RNA binding"/>
    <property type="evidence" value="ECO:0007669"/>
    <property type="project" value="TreeGrafter"/>
</dbReference>
<feature type="domain" description="J" evidence="1">
    <location>
        <begin position="127"/>
        <end position="196"/>
    </location>
</feature>
<evidence type="ECO:0000259" key="1">
    <source>
        <dbReference type="PROSITE" id="PS50076"/>
    </source>
</evidence>
<dbReference type="InterPro" id="IPR036869">
    <property type="entry name" value="J_dom_sf"/>
</dbReference>
<dbReference type="Proteomes" id="UP000320333">
    <property type="component" value="Unassembled WGS sequence"/>
</dbReference>
<comment type="caution">
    <text evidence="2">The sequence shown here is derived from an EMBL/GenBank/DDBJ whole genome shotgun (WGS) entry which is preliminary data.</text>
</comment>
<sequence>MAANPSSFSKRAPALARKSTLIPSNKQTAQIREAQGIIMSKSRRLVVHDSSISDDCSTRTDLLKLEVAKSKAEHNKAVAVLKAKHLDKMSKLISTADAAHQLELQAHKMEELSRLVDCMHHKLQTDHSYSHPGPTFRSATARKVKKAFRKLSLKYHPGKVTEESEKEAAAGIYNDLAKPQKVLTDDEARKTWDEFGHPDGRQGIYDSMLGNFKKYLVESKSKMMVLFVKGSVFGILMPLLVAK</sequence>
<dbReference type="EMBL" id="QEAP01000594">
    <property type="protein sequence ID" value="TPX63637.1"/>
    <property type="molecule type" value="Genomic_DNA"/>
</dbReference>
<name>A0A507EJU3_9FUNG</name>
<dbReference type="PANTHER" id="PTHR24075">
    <property type="entry name" value="SEC63 DOMAIN-CONTAINING"/>
    <property type="match status" value="1"/>
</dbReference>
<dbReference type="AlphaFoldDB" id="A0A507EJU3"/>
<dbReference type="CDD" id="cd06257">
    <property type="entry name" value="DnaJ"/>
    <property type="match status" value="1"/>
</dbReference>
<dbReference type="GO" id="GO:0006614">
    <property type="term" value="P:SRP-dependent cotranslational protein targeting to membrane"/>
    <property type="evidence" value="ECO:0007669"/>
    <property type="project" value="TreeGrafter"/>
</dbReference>
<dbReference type="PANTHER" id="PTHR24075:SF0">
    <property type="entry name" value="TRANSLOCATION PROTEIN SEC63 HOMOLOG"/>
    <property type="match status" value="1"/>
</dbReference>